<comment type="caution">
    <text evidence="7">The sequence shown here is derived from an EMBL/GenBank/DDBJ whole genome shotgun (WGS) entry which is preliminary data.</text>
</comment>
<dbReference type="Pfam" id="PF04145">
    <property type="entry name" value="Ctr"/>
    <property type="match status" value="1"/>
</dbReference>
<comment type="subcellular location">
    <subcellularLocation>
        <location evidence="1 6">Membrane</location>
        <topology evidence="1 6">Multi-pass membrane protein</topology>
    </subcellularLocation>
</comment>
<keyword evidence="6" id="KW-0187">Copper transport</keyword>
<organism evidence="7 8">
    <name type="scientific">Geotrichum candidum</name>
    <name type="common">Oospora lactis</name>
    <name type="synonym">Dipodascus geotrichum</name>
    <dbReference type="NCBI Taxonomy" id="1173061"/>
    <lineage>
        <taxon>Eukaryota</taxon>
        <taxon>Fungi</taxon>
        <taxon>Dikarya</taxon>
        <taxon>Ascomycota</taxon>
        <taxon>Saccharomycotina</taxon>
        <taxon>Dipodascomycetes</taxon>
        <taxon>Dipodascales</taxon>
        <taxon>Dipodascaceae</taxon>
        <taxon>Geotrichum</taxon>
    </lineage>
</organism>
<comment type="similarity">
    <text evidence="2 6">Belongs to the copper transporter (Ctr) (TC 1.A.56) family. SLC31A subfamily.</text>
</comment>
<reference evidence="7" key="1">
    <citation type="submission" date="2014-03" db="EMBL/GenBank/DDBJ databases">
        <authorList>
            <person name="Casaregola S."/>
        </authorList>
    </citation>
    <scope>NUCLEOTIDE SEQUENCE [LARGE SCALE GENOMIC DNA]</scope>
    <source>
        <strain evidence="7">CLIB 918</strain>
    </source>
</reference>
<keyword evidence="6" id="KW-0813">Transport</keyword>
<keyword evidence="8" id="KW-1185">Reference proteome</keyword>
<dbReference type="AlphaFoldDB" id="A0A0J9XGZ6"/>
<dbReference type="GO" id="GO:0016020">
    <property type="term" value="C:membrane"/>
    <property type="evidence" value="ECO:0007669"/>
    <property type="project" value="UniProtKB-SubCell"/>
</dbReference>
<feature type="transmembrane region" description="Helical" evidence="6">
    <location>
        <begin position="183"/>
        <end position="201"/>
    </location>
</feature>
<dbReference type="Proteomes" id="UP000242525">
    <property type="component" value="Unassembled WGS sequence"/>
</dbReference>
<name>A0A0J9XGZ6_GEOCN</name>
<keyword evidence="6" id="KW-0406">Ion transport</keyword>
<sequence>MDMDMDMTHTSSAAATATSTSATMIGAGAGAPLATMAASSSDAACQMNMMWNWNTINSCFLAKSWHITSNGGFAGSCVGVVFLAMLIELVRRLQREYDRFIVARWRLRKEAGEEFGSDNETSTSSLKTKIFGRGGRLTLLARQRHLSGYTPSWTEQAVRSLFYLLQFAGAYIIMLLAMYYNGYIIICIFIGGYLGNLFFGADSFRTSGQDELGDKAHCC</sequence>
<dbReference type="STRING" id="1173061.A0A0J9XGZ6"/>
<evidence type="ECO:0000313" key="8">
    <source>
        <dbReference type="Proteomes" id="UP000242525"/>
    </source>
</evidence>
<evidence type="ECO:0000256" key="5">
    <source>
        <dbReference type="ARBA" id="ARBA00023136"/>
    </source>
</evidence>
<dbReference type="OrthoDB" id="161814at2759"/>
<evidence type="ECO:0000256" key="3">
    <source>
        <dbReference type="ARBA" id="ARBA00022692"/>
    </source>
</evidence>
<dbReference type="PANTHER" id="PTHR12483:SF73">
    <property type="entry name" value="COPPER TRANSPORT PROTEIN CTR3"/>
    <property type="match status" value="1"/>
</dbReference>
<keyword evidence="4 6" id="KW-1133">Transmembrane helix</keyword>
<gene>
    <name evidence="7" type="ORF">BN980_GECA17s00153g</name>
</gene>
<protein>
    <recommendedName>
        <fullName evidence="6">Copper transport protein</fullName>
    </recommendedName>
</protein>
<keyword evidence="6" id="KW-0186">Copper</keyword>
<dbReference type="PANTHER" id="PTHR12483">
    <property type="entry name" value="SOLUTE CARRIER FAMILY 31 COPPER TRANSPORTERS"/>
    <property type="match status" value="1"/>
</dbReference>
<dbReference type="InterPro" id="IPR007274">
    <property type="entry name" value="Cop_transporter"/>
</dbReference>
<accession>A0A0J9XGZ6</accession>
<evidence type="ECO:0000256" key="1">
    <source>
        <dbReference type="ARBA" id="ARBA00004141"/>
    </source>
</evidence>
<evidence type="ECO:0000256" key="6">
    <source>
        <dbReference type="RuleBase" id="RU367022"/>
    </source>
</evidence>
<keyword evidence="3 6" id="KW-0812">Transmembrane</keyword>
<keyword evidence="5 6" id="KW-0472">Membrane</keyword>
<evidence type="ECO:0000313" key="7">
    <source>
        <dbReference type="EMBL" id="CDO56797.1"/>
    </source>
</evidence>
<feature type="transmembrane region" description="Helical" evidence="6">
    <location>
        <begin position="67"/>
        <end position="90"/>
    </location>
</feature>
<evidence type="ECO:0000256" key="2">
    <source>
        <dbReference type="ARBA" id="ARBA00006921"/>
    </source>
</evidence>
<dbReference type="EMBL" id="CCBN010000017">
    <property type="protein sequence ID" value="CDO56797.1"/>
    <property type="molecule type" value="Genomic_DNA"/>
</dbReference>
<dbReference type="GO" id="GO:0005375">
    <property type="term" value="F:copper ion transmembrane transporter activity"/>
    <property type="evidence" value="ECO:0007669"/>
    <property type="project" value="UniProtKB-UniRule"/>
</dbReference>
<evidence type="ECO:0000256" key="4">
    <source>
        <dbReference type="ARBA" id="ARBA00022989"/>
    </source>
</evidence>
<proteinExistence type="inferred from homology"/>